<evidence type="ECO:0000256" key="3">
    <source>
        <dbReference type="SAM" id="SignalP"/>
    </source>
</evidence>
<dbReference type="OrthoDB" id="443048at2759"/>
<keyword evidence="3" id="KW-0732">Signal</keyword>
<sequence length="278" mass="29333">MSFLIARVSALALFAACVQGLDVLGGASQHRHKHKHHKHHHKKHKASAAVNSTASALPALPAAQLVQLSLPPVSQPSQPSTATVTQQEPQHAVPSQSLAIFDSDAQQALPAIVDDVRKAAAHKAPLDELQKTHDSETKLLEDQEALLKAGQTGLDKSVLQQQVESTKAMLSNLESQIASKRQDAVNILGKALTDARTALEQASSEETAQQTAARLALEQVKAAQKQKVNAKKVIDEAQKVMDIFGGSSAPPVTAAPAAPVLPAISQISHAASEPQELS</sequence>
<keyword evidence="1" id="KW-0175">Coiled coil</keyword>
<evidence type="ECO:0000256" key="1">
    <source>
        <dbReference type="SAM" id="Coils"/>
    </source>
</evidence>
<dbReference type="AlphaFoldDB" id="A0A812QEV0"/>
<accession>A0A812QEV0</accession>
<name>A0A812QEV0_9DINO</name>
<feature type="compositionally biased region" description="Polar residues" evidence="2">
    <location>
        <begin position="81"/>
        <end position="94"/>
    </location>
</feature>
<evidence type="ECO:0000313" key="4">
    <source>
        <dbReference type="EMBL" id="CAE7391284.1"/>
    </source>
</evidence>
<feature type="signal peptide" evidence="3">
    <location>
        <begin position="1"/>
        <end position="20"/>
    </location>
</feature>
<feature type="chain" id="PRO_5032418116" evidence="3">
    <location>
        <begin position="21"/>
        <end position="278"/>
    </location>
</feature>
<proteinExistence type="predicted"/>
<evidence type="ECO:0000313" key="5">
    <source>
        <dbReference type="Proteomes" id="UP000601435"/>
    </source>
</evidence>
<protein>
    <submittedName>
        <fullName evidence="4">Uncharacterized protein</fullName>
    </submittedName>
</protein>
<gene>
    <name evidence="4" type="ORF">SNEC2469_LOCUS10636</name>
</gene>
<feature type="compositionally biased region" description="Low complexity" evidence="2">
    <location>
        <begin position="71"/>
        <end position="80"/>
    </location>
</feature>
<reference evidence="4" key="1">
    <citation type="submission" date="2021-02" db="EMBL/GenBank/DDBJ databases">
        <authorList>
            <person name="Dougan E. K."/>
            <person name="Rhodes N."/>
            <person name="Thang M."/>
            <person name="Chan C."/>
        </authorList>
    </citation>
    <scope>NUCLEOTIDE SEQUENCE</scope>
</reference>
<feature type="region of interest" description="Disordered" evidence="2">
    <location>
        <begin position="71"/>
        <end position="94"/>
    </location>
</feature>
<dbReference type="Proteomes" id="UP000601435">
    <property type="component" value="Unassembled WGS sequence"/>
</dbReference>
<keyword evidence="5" id="KW-1185">Reference proteome</keyword>
<evidence type="ECO:0000256" key="2">
    <source>
        <dbReference type="SAM" id="MobiDB-lite"/>
    </source>
</evidence>
<comment type="caution">
    <text evidence="4">The sequence shown here is derived from an EMBL/GenBank/DDBJ whole genome shotgun (WGS) entry which is preliminary data.</text>
</comment>
<organism evidence="4 5">
    <name type="scientific">Symbiodinium necroappetens</name>
    <dbReference type="NCBI Taxonomy" id="1628268"/>
    <lineage>
        <taxon>Eukaryota</taxon>
        <taxon>Sar</taxon>
        <taxon>Alveolata</taxon>
        <taxon>Dinophyceae</taxon>
        <taxon>Suessiales</taxon>
        <taxon>Symbiodiniaceae</taxon>
        <taxon>Symbiodinium</taxon>
    </lineage>
</organism>
<dbReference type="EMBL" id="CAJNJA010016954">
    <property type="protein sequence ID" value="CAE7391284.1"/>
    <property type="molecule type" value="Genomic_DNA"/>
</dbReference>
<feature type="coiled-coil region" evidence="1">
    <location>
        <begin position="126"/>
        <end position="183"/>
    </location>
</feature>